<evidence type="ECO:0000256" key="6">
    <source>
        <dbReference type="ARBA" id="ARBA00022771"/>
    </source>
</evidence>
<feature type="compositionally biased region" description="Gly residues" evidence="13">
    <location>
        <begin position="396"/>
        <end position="408"/>
    </location>
</feature>
<evidence type="ECO:0000256" key="5">
    <source>
        <dbReference type="ARBA" id="ARBA00022737"/>
    </source>
</evidence>
<reference evidence="16" key="1">
    <citation type="submission" date="2025-08" db="UniProtKB">
        <authorList>
            <consortium name="RefSeq"/>
        </authorList>
    </citation>
    <scope>IDENTIFICATION</scope>
    <source>
        <tissue evidence="16">Blood</tissue>
    </source>
</reference>
<dbReference type="FunFam" id="3.30.160.60:FF:001158">
    <property type="entry name" value="zinc finger protein 22"/>
    <property type="match status" value="1"/>
</dbReference>
<evidence type="ECO:0000256" key="4">
    <source>
        <dbReference type="ARBA" id="ARBA00022723"/>
    </source>
</evidence>
<dbReference type="CTD" id="79943"/>
<name>A0A6J3G5Y7_SAPAP</name>
<dbReference type="AlphaFoldDB" id="A0A6J3G5Y7"/>
<dbReference type="GO" id="GO:0000981">
    <property type="term" value="F:DNA-binding transcription factor activity, RNA polymerase II-specific"/>
    <property type="evidence" value="ECO:0007669"/>
    <property type="project" value="TreeGrafter"/>
</dbReference>
<keyword evidence="10" id="KW-0804">Transcription</keyword>
<dbReference type="InterPro" id="IPR036236">
    <property type="entry name" value="Znf_C2H2_sf"/>
</dbReference>
<keyword evidence="5" id="KW-0677">Repeat</keyword>
<feature type="compositionally biased region" description="Low complexity" evidence="13">
    <location>
        <begin position="206"/>
        <end position="239"/>
    </location>
</feature>
<evidence type="ECO:0000256" key="2">
    <source>
        <dbReference type="ARBA" id="ARBA00004123"/>
    </source>
</evidence>
<feature type="domain" description="C2H2-type" evidence="14">
    <location>
        <begin position="416"/>
        <end position="443"/>
    </location>
</feature>
<dbReference type="SUPFAM" id="SSF57667">
    <property type="entry name" value="beta-beta-alpha zinc fingers"/>
    <property type="match status" value="5"/>
</dbReference>
<feature type="domain" description="C2H2-type" evidence="14">
    <location>
        <begin position="528"/>
        <end position="555"/>
    </location>
</feature>
<dbReference type="PROSITE" id="PS50157">
    <property type="entry name" value="ZINC_FINGER_C2H2_2"/>
    <property type="match status" value="9"/>
</dbReference>
<feature type="compositionally biased region" description="Low complexity" evidence="13">
    <location>
        <begin position="97"/>
        <end position="119"/>
    </location>
</feature>
<feature type="domain" description="C2H2-type" evidence="14">
    <location>
        <begin position="472"/>
        <end position="499"/>
    </location>
</feature>
<protein>
    <submittedName>
        <fullName evidence="16">Zinc finger protein 696</fullName>
    </submittedName>
</protein>
<evidence type="ECO:0000256" key="8">
    <source>
        <dbReference type="ARBA" id="ARBA00023015"/>
    </source>
</evidence>
<evidence type="ECO:0000256" key="7">
    <source>
        <dbReference type="ARBA" id="ARBA00022833"/>
    </source>
</evidence>
<evidence type="ECO:0000256" key="13">
    <source>
        <dbReference type="SAM" id="MobiDB-lite"/>
    </source>
</evidence>
<dbReference type="SMART" id="SM00355">
    <property type="entry name" value="ZnF_C2H2"/>
    <property type="match status" value="9"/>
</dbReference>
<dbReference type="FunFam" id="3.30.160.60:FF:000690">
    <property type="entry name" value="Zinc finger protein 354C"/>
    <property type="match status" value="1"/>
</dbReference>
<dbReference type="Proteomes" id="UP000504640">
    <property type="component" value="Unplaced"/>
</dbReference>
<organism evidence="15 16">
    <name type="scientific">Sapajus apella</name>
    <name type="common">Brown-capped capuchin</name>
    <name type="synonym">Cebus apella</name>
    <dbReference type="NCBI Taxonomy" id="9515"/>
    <lineage>
        <taxon>Eukaryota</taxon>
        <taxon>Metazoa</taxon>
        <taxon>Chordata</taxon>
        <taxon>Craniata</taxon>
        <taxon>Vertebrata</taxon>
        <taxon>Euteleostomi</taxon>
        <taxon>Mammalia</taxon>
        <taxon>Eutheria</taxon>
        <taxon>Euarchontoglires</taxon>
        <taxon>Primates</taxon>
        <taxon>Haplorrhini</taxon>
        <taxon>Platyrrhini</taxon>
        <taxon>Cebidae</taxon>
        <taxon>Cebinae</taxon>
        <taxon>Sapajus</taxon>
    </lineage>
</organism>
<dbReference type="Gene3D" id="3.30.160.60">
    <property type="entry name" value="Classic Zinc Finger"/>
    <property type="match status" value="9"/>
</dbReference>
<keyword evidence="4" id="KW-0479">Metal-binding</keyword>
<proteinExistence type="inferred from homology"/>
<evidence type="ECO:0000313" key="15">
    <source>
        <dbReference type="Proteomes" id="UP000504640"/>
    </source>
</evidence>
<keyword evidence="9" id="KW-0238">DNA-binding</keyword>
<dbReference type="FunFam" id="3.30.160.60:FF:001479">
    <property type="entry name" value="ZFP69 zinc finger protein B"/>
    <property type="match status" value="1"/>
</dbReference>
<evidence type="ECO:0000256" key="11">
    <source>
        <dbReference type="ARBA" id="ARBA00023242"/>
    </source>
</evidence>
<dbReference type="FunFam" id="3.30.160.60:FF:000661">
    <property type="entry name" value="paternally-expressed gene 3 protein-like"/>
    <property type="match status" value="1"/>
</dbReference>
<dbReference type="PANTHER" id="PTHR23235:SF152">
    <property type="entry name" value="SI:DKEY-210J14.3"/>
    <property type="match status" value="1"/>
</dbReference>
<dbReference type="PROSITE" id="PS00028">
    <property type="entry name" value="ZINC_FINGER_C2H2_1"/>
    <property type="match status" value="9"/>
</dbReference>
<evidence type="ECO:0000256" key="3">
    <source>
        <dbReference type="ARBA" id="ARBA00006991"/>
    </source>
</evidence>
<evidence type="ECO:0000256" key="9">
    <source>
        <dbReference type="ARBA" id="ARBA00023125"/>
    </source>
</evidence>
<feature type="domain" description="C2H2-type" evidence="14">
    <location>
        <begin position="640"/>
        <end position="665"/>
    </location>
</feature>
<gene>
    <name evidence="16" type="primary">ZNF696</name>
</gene>
<feature type="region of interest" description="Disordered" evidence="13">
    <location>
        <begin position="327"/>
        <end position="409"/>
    </location>
</feature>
<dbReference type="FunFam" id="3.30.160.60:FF:001442">
    <property type="entry name" value="zinc finger protein 696"/>
    <property type="match status" value="1"/>
</dbReference>
<evidence type="ECO:0000313" key="16">
    <source>
        <dbReference type="RefSeq" id="XP_032113251.1"/>
    </source>
</evidence>
<keyword evidence="15" id="KW-1185">Reference proteome</keyword>
<feature type="domain" description="C2H2-type" evidence="14">
    <location>
        <begin position="444"/>
        <end position="471"/>
    </location>
</feature>
<dbReference type="GO" id="GO:0000978">
    <property type="term" value="F:RNA polymerase II cis-regulatory region sequence-specific DNA binding"/>
    <property type="evidence" value="ECO:0007669"/>
    <property type="project" value="TreeGrafter"/>
</dbReference>
<dbReference type="FunFam" id="3.30.160.60:FF:001481">
    <property type="entry name" value="zinc finger protein 696"/>
    <property type="match status" value="2"/>
</dbReference>
<keyword evidence="11" id="KW-0539">Nucleus</keyword>
<dbReference type="FunFam" id="3.30.160.60:FF:000009">
    <property type="entry name" value="zinc finger protein 79 isoform X2"/>
    <property type="match status" value="1"/>
</dbReference>
<keyword evidence="7" id="KW-0862">Zinc</keyword>
<evidence type="ECO:0000259" key="14">
    <source>
        <dbReference type="PROSITE" id="PS50157"/>
    </source>
</evidence>
<feature type="region of interest" description="Disordered" evidence="13">
    <location>
        <begin position="151"/>
        <end position="180"/>
    </location>
</feature>
<dbReference type="InterPro" id="IPR013087">
    <property type="entry name" value="Znf_C2H2_type"/>
</dbReference>
<dbReference type="GeneID" id="116535893"/>
<comment type="similarity">
    <text evidence="3">Belongs to the krueppel C2H2-type zinc-finger protein family.</text>
</comment>
<keyword evidence="8" id="KW-0805">Transcription regulation</keyword>
<feature type="domain" description="C2H2-type" evidence="14">
    <location>
        <begin position="584"/>
        <end position="611"/>
    </location>
</feature>
<dbReference type="PANTHER" id="PTHR23235">
    <property type="entry name" value="KRUEPPEL-LIKE TRANSCRIPTION FACTOR"/>
    <property type="match status" value="1"/>
</dbReference>
<evidence type="ECO:0000256" key="10">
    <source>
        <dbReference type="ARBA" id="ARBA00023163"/>
    </source>
</evidence>
<dbReference type="GO" id="GO:0005634">
    <property type="term" value="C:nucleus"/>
    <property type="evidence" value="ECO:0007669"/>
    <property type="project" value="UniProtKB-SubCell"/>
</dbReference>
<comment type="subcellular location">
    <subcellularLocation>
        <location evidence="2">Nucleus</location>
    </subcellularLocation>
</comment>
<feature type="domain" description="C2H2-type" evidence="14">
    <location>
        <begin position="556"/>
        <end position="583"/>
    </location>
</feature>
<feature type="domain" description="C2H2-type" evidence="14">
    <location>
        <begin position="612"/>
        <end position="639"/>
    </location>
</feature>
<feature type="region of interest" description="Disordered" evidence="13">
    <location>
        <begin position="199"/>
        <end position="253"/>
    </location>
</feature>
<feature type="region of interest" description="Disordered" evidence="13">
    <location>
        <begin position="49"/>
        <end position="119"/>
    </location>
</feature>
<evidence type="ECO:0000256" key="1">
    <source>
        <dbReference type="ARBA" id="ARBA00003767"/>
    </source>
</evidence>
<evidence type="ECO:0000256" key="12">
    <source>
        <dbReference type="PROSITE-ProRule" id="PRU00042"/>
    </source>
</evidence>
<comment type="function">
    <text evidence="1">May be involved in transcriptional regulation.</text>
</comment>
<feature type="domain" description="C2H2-type" evidence="14">
    <location>
        <begin position="500"/>
        <end position="527"/>
    </location>
</feature>
<dbReference type="RefSeq" id="XP_032113251.1">
    <property type="nucleotide sequence ID" value="XM_032257360.1"/>
</dbReference>
<accession>A0A6J3G5Y7</accession>
<dbReference type="GO" id="GO:0008270">
    <property type="term" value="F:zinc ion binding"/>
    <property type="evidence" value="ECO:0007669"/>
    <property type="project" value="UniProtKB-KW"/>
</dbReference>
<dbReference type="Pfam" id="PF00096">
    <property type="entry name" value="zf-C2H2"/>
    <property type="match status" value="8"/>
</dbReference>
<keyword evidence="6 12" id="KW-0863">Zinc-finger</keyword>
<sequence>MNLPLIMDIRHLRLPSGSGSVSHLTLRQRERLGQEVRLAERTRARAWRARAQRKREAGSSGFSAEETRAASCRRRSAPGKPSLGTRVLPQPRGPGGARAPSAGPGTRARAGSAAVGSRTPVRRRLDLALHEAGLPGLQDGLGRRLRAAAELKAQGRGSPALPGRRARGPPTAQSRVQPGRPAGGGLDFCCSCWAREGGGRGRENGTRPAAQARASRPPLAAQAPAALGRRAGEAALQGRPRGADACPASCEPSPPRASPGLCKLSNFPPAQRIQPLPSCEQEGLVPNSCRQKLFSLLVFCKVEPTGAKGSRTLMEATAAVKAAFLAQAPSGSRPAEEQAARSTGPAPQPGAPKGEGHRGGPPWAPGSLGLCENEEAGERPRGSPRGPVISEKTAGPSGGESGPGAGGRRGWKGRPFPCSACGLSFKCPSDAAKHRSIHSGEKPYACSDCGKAFIHSSHVVRHQRAHSGERPYACGECGKAFSQSFNLLRHQRVHTGEKPYACQDCGKAFGQRSDAAKHRRTHTGERLYACGECGKRFLHSSNVVRHRRTHHGENPYECRECGQAFSQSSNLLQHQRVHTGERPFACQDCGRAFSRSSFLREHRRIHTGEKPHECGHCGRAFRALSGFFRHQRLHTGEKPFRCTECGRAFRLSFHLIQHRRVHGAE</sequence>